<feature type="active site" description="Nucleophile" evidence="3">
    <location>
        <position position="44"/>
    </location>
</feature>
<evidence type="ECO:0000256" key="2">
    <source>
        <dbReference type="ARBA" id="ARBA00023098"/>
    </source>
</evidence>
<dbReference type="Proteomes" id="UP000887116">
    <property type="component" value="Unassembled WGS sequence"/>
</dbReference>
<dbReference type="GO" id="GO:0016042">
    <property type="term" value="P:lipid catabolic process"/>
    <property type="evidence" value="ECO:0007669"/>
    <property type="project" value="UniProtKB-UniRule"/>
</dbReference>
<comment type="caution">
    <text evidence="5">The sequence shown here is derived from an EMBL/GenBank/DDBJ whole genome shotgun (WGS) entry which is preliminary data.</text>
</comment>
<evidence type="ECO:0000313" key="6">
    <source>
        <dbReference type="Proteomes" id="UP000887116"/>
    </source>
</evidence>
<dbReference type="EMBL" id="BMAO01028956">
    <property type="protein sequence ID" value="GFR28375.1"/>
    <property type="molecule type" value="Genomic_DNA"/>
</dbReference>
<dbReference type="PROSITE" id="PS51635">
    <property type="entry name" value="PNPLA"/>
    <property type="match status" value="1"/>
</dbReference>
<evidence type="ECO:0000259" key="4">
    <source>
        <dbReference type="PROSITE" id="PS51635"/>
    </source>
</evidence>
<evidence type="ECO:0000256" key="1">
    <source>
        <dbReference type="ARBA" id="ARBA00010240"/>
    </source>
</evidence>
<feature type="short sequence motif" description="GXSXG" evidence="3">
    <location>
        <begin position="42"/>
        <end position="46"/>
    </location>
</feature>
<reference evidence="5" key="1">
    <citation type="submission" date="2020-07" db="EMBL/GenBank/DDBJ databases">
        <title>Multicomponent nature underlies the extraordinary mechanical properties of spider dragline silk.</title>
        <authorList>
            <person name="Kono N."/>
            <person name="Nakamura H."/>
            <person name="Mori M."/>
            <person name="Yoshida Y."/>
            <person name="Ohtoshi R."/>
            <person name="Malay A.D."/>
            <person name="Moran D.A.P."/>
            <person name="Tomita M."/>
            <person name="Numata K."/>
            <person name="Arakawa K."/>
        </authorList>
    </citation>
    <scope>NUCLEOTIDE SEQUENCE</scope>
</reference>
<feature type="active site" description="Proton acceptor" evidence="3">
    <location>
        <position position="181"/>
    </location>
</feature>
<comment type="similarity">
    <text evidence="1">Belongs to the patatin family.</text>
</comment>
<organism evidence="5 6">
    <name type="scientific">Trichonephila clavata</name>
    <name type="common">Joro spider</name>
    <name type="synonym">Nephila clavata</name>
    <dbReference type="NCBI Taxonomy" id="2740835"/>
    <lineage>
        <taxon>Eukaryota</taxon>
        <taxon>Metazoa</taxon>
        <taxon>Ecdysozoa</taxon>
        <taxon>Arthropoda</taxon>
        <taxon>Chelicerata</taxon>
        <taxon>Arachnida</taxon>
        <taxon>Araneae</taxon>
        <taxon>Araneomorphae</taxon>
        <taxon>Entelegynae</taxon>
        <taxon>Araneoidea</taxon>
        <taxon>Nephilidae</taxon>
        <taxon>Trichonephila</taxon>
    </lineage>
</organism>
<gene>
    <name evidence="5" type="primary">PLP5</name>
    <name evidence="5" type="ORF">TNCT_638741</name>
</gene>
<dbReference type="Gene3D" id="3.40.1090.10">
    <property type="entry name" value="Cytosolic phospholipase A2 catalytic domain"/>
    <property type="match status" value="1"/>
</dbReference>
<keyword evidence="6" id="KW-1185">Reference proteome</keyword>
<name>A0A8X6M051_TRICU</name>
<proteinExistence type="inferred from homology"/>
<dbReference type="OrthoDB" id="10049552at2759"/>
<protein>
    <submittedName>
        <fullName evidence="5">Patatin-like protein 5</fullName>
    </submittedName>
</protein>
<dbReference type="GO" id="GO:0004620">
    <property type="term" value="F:phospholipase activity"/>
    <property type="evidence" value="ECO:0007669"/>
    <property type="project" value="TreeGrafter"/>
</dbReference>
<feature type="domain" description="PNPLA" evidence="4">
    <location>
        <begin position="6"/>
        <end position="194"/>
    </location>
</feature>
<keyword evidence="3" id="KW-0378">Hydrolase</keyword>
<dbReference type="Pfam" id="PF01734">
    <property type="entry name" value="Patatin"/>
    <property type="match status" value="1"/>
</dbReference>
<keyword evidence="2 3" id="KW-0443">Lipid metabolism</keyword>
<keyword evidence="3" id="KW-0442">Lipid degradation</keyword>
<dbReference type="InterPro" id="IPR002641">
    <property type="entry name" value="PNPLA_dom"/>
</dbReference>
<dbReference type="SUPFAM" id="SSF52151">
    <property type="entry name" value="FabD/lysophospholipase-like"/>
    <property type="match status" value="1"/>
</dbReference>
<evidence type="ECO:0000313" key="5">
    <source>
        <dbReference type="EMBL" id="GFR28375.1"/>
    </source>
</evidence>
<feature type="short sequence motif" description="DGA/G" evidence="3">
    <location>
        <begin position="181"/>
        <end position="183"/>
    </location>
</feature>
<dbReference type="InterPro" id="IPR016035">
    <property type="entry name" value="Acyl_Trfase/lysoPLipase"/>
</dbReference>
<dbReference type="PANTHER" id="PTHR32176">
    <property type="entry name" value="XYLOSE ISOMERASE"/>
    <property type="match status" value="1"/>
</dbReference>
<dbReference type="GO" id="GO:0047372">
    <property type="term" value="F:monoacylglycerol lipase activity"/>
    <property type="evidence" value="ECO:0007669"/>
    <property type="project" value="TreeGrafter"/>
</dbReference>
<feature type="short sequence motif" description="GXGXXG" evidence="3">
    <location>
        <begin position="10"/>
        <end position="15"/>
    </location>
</feature>
<dbReference type="CDD" id="cd07199">
    <property type="entry name" value="Pat17_PNPLA8_PNPLA9_like"/>
    <property type="match status" value="1"/>
</dbReference>
<dbReference type="AlphaFoldDB" id="A0A8X6M051"/>
<dbReference type="PANTHER" id="PTHR32176:SF92">
    <property type="entry name" value="XYLOSE ISOMERASE"/>
    <property type="match status" value="1"/>
</dbReference>
<evidence type="ECO:0000256" key="3">
    <source>
        <dbReference type="PROSITE-ProRule" id="PRU01161"/>
    </source>
</evidence>
<sequence>MTRYILSVDGGGIRGIIPALILAEIEKRARKPIAEIFDLMAGTSTGGIVVAGLCKKDEREKPQYSANDLVELYQEYGAYIFKSSFFRRSILSWFNCAQYPYENIESILEKYFGDDILKNTLSKVLITSYDIHNNFPFFFKSWREDRNFIKLKDALRATTAAPTYFAPKYLEVKQEKRVLVDGGVFANNPAACAYANSKKLFPNEEIVLVSIGTGRLSNRMKYRKLGKIAWIKPLLNVMFASSLDVVNYQMSNVMDDRYIRIQSQLTIASAEMDNVTPKNIKCLQQEANAMIEVKTLKKFIKQRKLAAESKEVAKPEEEIQDVVIEPAKRDSEQISRE</sequence>
<accession>A0A8X6M051</accession>